<evidence type="ECO:0000313" key="2">
    <source>
        <dbReference type="Proteomes" id="UP000295117"/>
    </source>
</evidence>
<sequence length="161" mass="17986">MVYLGLSEVDERTFVAEIVWHFEHPRVAVWEATLNADRWPLRADGFSPVEGAIFTSGPFPALGGEYLGRLDCNVSTLRPHELCVFDVSVPRHTGSPSQWEIHTEWSDHAGGTQAITKIRGARPDSDSDRLLMDMLGSVIRWMYGHIDEDLGEPTAAPSNKR</sequence>
<dbReference type="InterPro" id="IPR023393">
    <property type="entry name" value="START-like_dom_sf"/>
</dbReference>
<name>A0A4R8S511_9MYCO</name>
<gene>
    <name evidence="1" type="ORF">DE4585_01299</name>
</gene>
<comment type="caution">
    <text evidence="1">The sequence shown here is derived from an EMBL/GenBank/DDBJ whole genome shotgun (WGS) entry which is preliminary data.</text>
</comment>
<dbReference type="AlphaFoldDB" id="A0A4R8S511"/>
<reference evidence="1 2" key="1">
    <citation type="journal article" date="2019" name="Sci. Rep.">
        <title>Extended insight into the Mycobacterium chelonae-abscessus complex through whole genome sequencing of Mycobacterium salmoniphilum outbreak and Mycobacterium salmoniphilum-like strains.</title>
        <authorList>
            <person name="Behra P.R.K."/>
            <person name="Das S."/>
            <person name="Pettersson B.M.F."/>
            <person name="Shirreff L."/>
            <person name="DuCote T."/>
            <person name="Jacobsson K.G."/>
            <person name="Ennis D.G."/>
            <person name="Kirsebom L.A."/>
        </authorList>
    </citation>
    <scope>NUCLEOTIDE SEQUENCE [LARGE SCALE GENOMIC DNA]</scope>
    <source>
        <strain evidence="1 2">DE 4585</strain>
    </source>
</reference>
<organism evidence="1 2">
    <name type="scientific">Mycobacteroides salmoniphilum</name>
    <dbReference type="NCBI Taxonomy" id="404941"/>
    <lineage>
        <taxon>Bacteria</taxon>
        <taxon>Bacillati</taxon>
        <taxon>Actinomycetota</taxon>
        <taxon>Actinomycetes</taxon>
        <taxon>Mycobacteriales</taxon>
        <taxon>Mycobacteriaceae</taxon>
        <taxon>Mycobacteroides</taxon>
    </lineage>
</organism>
<dbReference type="Gene3D" id="3.30.530.20">
    <property type="match status" value="1"/>
</dbReference>
<dbReference type="EMBL" id="PECH01000004">
    <property type="protein sequence ID" value="TDZ85976.1"/>
    <property type="molecule type" value="Genomic_DNA"/>
</dbReference>
<dbReference type="Proteomes" id="UP000295117">
    <property type="component" value="Unassembled WGS sequence"/>
</dbReference>
<accession>A0A4R8S511</accession>
<proteinExistence type="predicted"/>
<evidence type="ECO:0008006" key="3">
    <source>
        <dbReference type="Google" id="ProtNLM"/>
    </source>
</evidence>
<evidence type="ECO:0000313" key="1">
    <source>
        <dbReference type="EMBL" id="TDZ85976.1"/>
    </source>
</evidence>
<protein>
    <recommendedName>
        <fullName evidence="3">Polyketide cyclase / dehydrase and lipid transport</fullName>
    </recommendedName>
</protein>